<keyword evidence="3" id="KW-1185">Reference proteome</keyword>
<comment type="caution">
    <text evidence="2">The sequence shown here is derived from an EMBL/GenBank/DDBJ whole genome shotgun (WGS) entry which is preliminary data.</text>
</comment>
<accession>A0AAD2D8S9</accession>
<proteinExistence type="predicted"/>
<evidence type="ECO:0000313" key="3">
    <source>
        <dbReference type="Proteomes" id="UP001295684"/>
    </source>
</evidence>
<feature type="region of interest" description="Disordered" evidence="1">
    <location>
        <begin position="104"/>
        <end position="144"/>
    </location>
</feature>
<feature type="compositionally biased region" description="Basic and acidic residues" evidence="1">
    <location>
        <begin position="123"/>
        <end position="135"/>
    </location>
</feature>
<dbReference type="EMBL" id="CAMPGE010027494">
    <property type="protein sequence ID" value="CAI2385117.1"/>
    <property type="molecule type" value="Genomic_DNA"/>
</dbReference>
<gene>
    <name evidence="2" type="ORF">ECRASSUSDP1_LOCUS26662</name>
</gene>
<evidence type="ECO:0000313" key="2">
    <source>
        <dbReference type="EMBL" id="CAI2385117.1"/>
    </source>
</evidence>
<feature type="compositionally biased region" description="Polar residues" evidence="1">
    <location>
        <begin position="107"/>
        <end position="116"/>
    </location>
</feature>
<sequence length="365" mass="41627">MLNSLCTKKRQQIFNYLAPSFAKPEAQIERTGKQNREGGIGIKNILSNHSHNQDEPVNHGVNLILPRNMHGSLRNIKGKLCKPISKNSELSAFSVVKPRVPLKPRNFQGSNNSSRCHSGCGLEETKHSPKNDRENSPIASKDSLVSIPPKKFPRACKSNCPKCCRASIERPKKTPAETNTRDDVLHKTLFRAVKKFYSFECCNTRHIFAHSKNQESQILSKIDQICKLRFGSLFTEAEISKAAPLELLAKDKKQLSSFPLNDYYMVKLMVASISARMIMKKYIGKYEVRKVYVKYYNVLNKYSFGKLSNLLALKPFQTVFKQFLTSAEFKHMLANDKTLSKHPDLYKAKAQEFLKMIAEMSKDKF</sequence>
<dbReference type="AlphaFoldDB" id="A0AAD2D8S9"/>
<reference evidence="2" key="1">
    <citation type="submission" date="2023-07" db="EMBL/GenBank/DDBJ databases">
        <authorList>
            <consortium name="AG Swart"/>
            <person name="Singh M."/>
            <person name="Singh A."/>
            <person name="Seah K."/>
            <person name="Emmerich C."/>
        </authorList>
    </citation>
    <scope>NUCLEOTIDE SEQUENCE</scope>
    <source>
        <strain evidence="2">DP1</strain>
    </source>
</reference>
<evidence type="ECO:0000256" key="1">
    <source>
        <dbReference type="SAM" id="MobiDB-lite"/>
    </source>
</evidence>
<dbReference type="Proteomes" id="UP001295684">
    <property type="component" value="Unassembled WGS sequence"/>
</dbReference>
<name>A0AAD2D8S9_EUPCR</name>
<organism evidence="2 3">
    <name type="scientific">Euplotes crassus</name>
    <dbReference type="NCBI Taxonomy" id="5936"/>
    <lineage>
        <taxon>Eukaryota</taxon>
        <taxon>Sar</taxon>
        <taxon>Alveolata</taxon>
        <taxon>Ciliophora</taxon>
        <taxon>Intramacronucleata</taxon>
        <taxon>Spirotrichea</taxon>
        <taxon>Hypotrichia</taxon>
        <taxon>Euplotida</taxon>
        <taxon>Euplotidae</taxon>
        <taxon>Moneuplotes</taxon>
    </lineage>
</organism>
<protein>
    <submittedName>
        <fullName evidence="2">Uncharacterized protein</fullName>
    </submittedName>
</protein>